<dbReference type="PANTHER" id="PTHR21191">
    <property type="entry name" value="AQUAPORIN"/>
    <property type="match status" value="1"/>
</dbReference>
<feature type="transmembrane region" description="Helical" evidence="5">
    <location>
        <begin position="189"/>
        <end position="210"/>
    </location>
</feature>
<dbReference type="InterPro" id="IPR016697">
    <property type="entry name" value="Aquaporin_11/12"/>
</dbReference>
<dbReference type="InterPro" id="IPR023271">
    <property type="entry name" value="Aquaporin-like"/>
</dbReference>
<dbReference type="PANTHER" id="PTHR21191:SF2">
    <property type="entry name" value="AQUAPORIN"/>
    <property type="match status" value="1"/>
</dbReference>
<feature type="transmembrane region" description="Helical" evidence="5">
    <location>
        <begin position="230"/>
        <end position="252"/>
    </location>
</feature>
<organism evidence="6 7">
    <name type="scientific">Caenorhabditis japonica</name>
    <dbReference type="NCBI Taxonomy" id="281687"/>
    <lineage>
        <taxon>Eukaryota</taxon>
        <taxon>Metazoa</taxon>
        <taxon>Ecdysozoa</taxon>
        <taxon>Nematoda</taxon>
        <taxon>Chromadorea</taxon>
        <taxon>Rhabditida</taxon>
        <taxon>Rhabditina</taxon>
        <taxon>Rhabditomorpha</taxon>
        <taxon>Rhabditoidea</taxon>
        <taxon>Rhabditidae</taxon>
        <taxon>Peloderinae</taxon>
        <taxon>Caenorhabditis</taxon>
    </lineage>
</organism>
<dbReference type="PIRSF" id="PIRSF017529">
    <property type="entry name" value="Aquaporin_11/12"/>
    <property type="match status" value="1"/>
</dbReference>
<reference evidence="7" key="1">
    <citation type="submission" date="2010-08" db="EMBL/GenBank/DDBJ databases">
        <authorList>
            <consortium name="Caenorhabditis japonica Sequencing Consortium"/>
            <person name="Wilson R.K."/>
        </authorList>
    </citation>
    <scope>NUCLEOTIDE SEQUENCE [LARGE SCALE GENOMIC DNA]</scope>
    <source>
        <strain evidence="7">DF5081</strain>
    </source>
</reference>
<dbReference type="GO" id="GO:0015267">
    <property type="term" value="F:channel activity"/>
    <property type="evidence" value="ECO:0007669"/>
    <property type="project" value="TreeGrafter"/>
</dbReference>
<protein>
    <recommendedName>
        <fullName evidence="5">Aquaporin</fullName>
    </recommendedName>
</protein>
<dbReference type="Proteomes" id="UP000005237">
    <property type="component" value="Unassembled WGS sequence"/>
</dbReference>
<dbReference type="OMA" id="IGWMASA"/>
<dbReference type="GO" id="GO:0005737">
    <property type="term" value="C:cytoplasm"/>
    <property type="evidence" value="ECO:0007669"/>
    <property type="project" value="TreeGrafter"/>
</dbReference>
<keyword evidence="7" id="KW-1185">Reference proteome</keyword>
<keyword evidence="3 5" id="KW-1133">Transmembrane helix</keyword>
<evidence type="ECO:0000256" key="5">
    <source>
        <dbReference type="PIRNR" id="PIRNR017529"/>
    </source>
</evidence>
<accession>A0A8R1I2N5</accession>
<name>A0A8R1I2N5_CAEJA</name>
<comment type="similarity">
    <text evidence="5">Belongs to the MIP/aquaporin (TC 1.A.8) family.</text>
</comment>
<dbReference type="GO" id="GO:0016020">
    <property type="term" value="C:membrane"/>
    <property type="evidence" value="ECO:0007669"/>
    <property type="project" value="UniProtKB-SubCell"/>
</dbReference>
<dbReference type="SUPFAM" id="SSF81338">
    <property type="entry name" value="Aquaporin-like"/>
    <property type="match status" value="1"/>
</dbReference>
<dbReference type="Gene3D" id="1.20.1080.10">
    <property type="entry name" value="Glycerol uptake facilitator protein"/>
    <property type="match status" value="1"/>
</dbReference>
<keyword evidence="2 5" id="KW-0812">Transmembrane</keyword>
<feature type="transmembrane region" description="Helical" evidence="5">
    <location>
        <begin position="109"/>
        <end position="127"/>
    </location>
</feature>
<evidence type="ECO:0000256" key="1">
    <source>
        <dbReference type="ARBA" id="ARBA00004141"/>
    </source>
</evidence>
<dbReference type="AlphaFoldDB" id="A0A8R1I2N5"/>
<evidence type="ECO:0000313" key="7">
    <source>
        <dbReference type="Proteomes" id="UP000005237"/>
    </source>
</evidence>
<reference evidence="6" key="2">
    <citation type="submission" date="2022-06" db="UniProtKB">
        <authorList>
            <consortium name="EnsemblMetazoa"/>
        </authorList>
    </citation>
    <scope>IDENTIFICATION</scope>
    <source>
        <strain evidence="6">DF5081</strain>
    </source>
</reference>
<comment type="caution">
    <text evidence="5">Lacks conserved residue(s) required for the propagation of feature annotation.</text>
</comment>
<dbReference type="InterPro" id="IPR051883">
    <property type="entry name" value="AQP11/12_channel"/>
</dbReference>
<evidence type="ECO:0000256" key="3">
    <source>
        <dbReference type="ARBA" id="ARBA00022989"/>
    </source>
</evidence>
<dbReference type="EnsemblMetazoa" id="CJA19091.1">
    <property type="protein sequence ID" value="CJA19091.1"/>
    <property type="gene ID" value="WBGene00138295"/>
</dbReference>
<evidence type="ECO:0000313" key="6">
    <source>
        <dbReference type="EnsemblMetazoa" id="CJA19091.1"/>
    </source>
</evidence>
<feature type="transmembrane region" description="Helical" evidence="5">
    <location>
        <begin position="69"/>
        <end position="88"/>
    </location>
</feature>
<proteinExistence type="inferred from homology"/>
<sequence length="279" mass="31532">MEVPGPLIDAAIYYLTVIFVCEALRHVADRVLDRKGTTHRFVIEFLGTLQVTTTIYENAVIDIHLGRQAFAFTLFSMGLVFALCTRTAMISPLAPFEQFVFGKLKFSEFVQTIAAQFSAGYLAFTFARNIWLRMYSTTDAHAGILGLMESCGFNHPYPIYYHLAFELIGTFIVRHVLSRATSESRDSRVRFVFPAFFMAAVFTTTVTYVGDQALDPLVASTLFYGCRGLTFQHFMLVYWIAPTIGWMASAYYDSLGEESAKKKLAKEKKAEKKRAKKTN</sequence>
<evidence type="ECO:0000256" key="2">
    <source>
        <dbReference type="ARBA" id="ARBA00022692"/>
    </source>
</evidence>
<comment type="subcellular location">
    <subcellularLocation>
        <location evidence="1">Membrane</location>
        <topology evidence="1">Multi-pass membrane protein</topology>
    </subcellularLocation>
</comment>
<evidence type="ECO:0000256" key="4">
    <source>
        <dbReference type="ARBA" id="ARBA00023136"/>
    </source>
</evidence>
<keyword evidence="4 5" id="KW-0472">Membrane</keyword>